<dbReference type="Pfam" id="PF11951">
    <property type="entry name" value="Fungal_trans_2"/>
    <property type="match status" value="1"/>
</dbReference>
<dbReference type="GO" id="GO:0000976">
    <property type="term" value="F:transcription cis-regulatory region binding"/>
    <property type="evidence" value="ECO:0007669"/>
    <property type="project" value="TreeGrafter"/>
</dbReference>
<dbReference type="PROSITE" id="PS50048">
    <property type="entry name" value="ZN2_CY6_FUNGAL_2"/>
    <property type="match status" value="1"/>
</dbReference>
<evidence type="ECO:0000256" key="1">
    <source>
        <dbReference type="ARBA" id="ARBA00004123"/>
    </source>
</evidence>
<evidence type="ECO:0000259" key="3">
    <source>
        <dbReference type="PROSITE" id="PS50048"/>
    </source>
</evidence>
<dbReference type="GO" id="GO:0005634">
    <property type="term" value="C:nucleus"/>
    <property type="evidence" value="ECO:0007669"/>
    <property type="project" value="UniProtKB-SubCell"/>
</dbReference>
<evidence type="ECO:0000313" key="5">
    <source>
        <dbReference type="Proteomes" id="UP000285084"/>
    </source>
</evidence>
<gene>
    <name evidence="4" type="ORF">BFJ69_g16703</name>
</gene>
<dbReference type="InterPro" id="IPR036864">
    <property type="entry name" value="Zn2-C6_fun-type_DNA-bd_sf"/>
</dbReference>
<dbReference type="CDD" id="cd00067">
    <property type="entry name" value="GAL4"/>
    <property type="match status" value="1"/>
</dbReference>
<sequence>MASQMSWRKPDTGRSRSGCANCKAKHVKCDEAKPNCKACLSRGDTCSGYLKVFRWSNKHEKLPKAAAFWSSSEAVTISLENMSEAHLSSKVPHMRQTSVSLMKSATRIIKAELLSFQHSNEFTSVPTGLLFALLCISTSVCWLYPDHLGNLREAKGLLHQINRQKRSLCEKDFKLLHAFNKSWTYYDMLLSVAAGNGPRGTSEMESVDDISADGYSTAEQTQLDIDQESPHPWTGVSTTISRLFTRTMKVCHNFHFNVKQHSTITAHNLTTALKLIKEAKAIEERLIHLDFETSQPVGETGDERTPCGHLVNIAEAYRLAGLLHLYQTFPD</sequence>
<dbReference type="Gene3D" id="4.10.240.10">
    <property type="entry name" value="Zn(2)-C6 fungal-type DNA-binding domain"/>
    <property type="match status" value="1"/>
</dbReference>
<proteinExistence type="predicted"/>
<comment type="subcellular location">
    <subcellularLocation>
        <location evidence="1">Nucleus</location>
    </subcellularLocation>
</comment>
<dbReference type="Proteomes" id="UP000285084">
    <property type="component" value="Unassembled WGS sequence"/>
</dbReference>
<dbReference type="InterPro" id="IPR001138">
    <property type="entry name" value="Zn2Cys6_DnaBD"/>
</dbReference>
<reference evidence="4 5" key="1">
    <citation type="journal article" date="2018" name="Sci. Rep.">
        <title>Characterisation of pathogen-specific regions and novel effector candidates in Fusarium oxysporum f. sp. cepae.</title>
        <authorList>
            <person name="Armitage A.D."/>
            <person name="Taylor A."/>
            <person name="Sobczyk M.K."/>
            <person name="Baxter L."/>
            <person name="Greenfield B.P."/>
            <person name="Bates H.J."/>
            <person name="Wilson F."/>
            <person name="Jackson A.C."/>
            <person name="Ott S."/>
            <person name="Harrison R.J."/>
            <person name="Clarkson J.P."/>
        </authorList>
    </citation>
    <scope>NUCLEOTIDE SEQUENCE [LARGE SCALE GENOMIC DNA]</scope>
    <source>
        <strain evidence="4 5">Fo_A13</strain>
    </source>
</reference>
<dbReference type="Pfam" id="PF00172">
    <property type="entry name" value="Zn_clus"/>
    <property type="match status" value="1"/>
</dbReference>
<protein>
    <recommendedName>
        <fullName evidence="3">Zn(2)-C6 fungal-type domain-containing protein</fullName>
    </recommendedName>
</protein>
<dbReference type="VEuPathDB" id="FungiDB:FOXG_15139"/>
<dbReference type="PANTHER" id="PTHR37534">
    <property type="entry name" value="TRANSCRIPTIONAL ACTIVATOR PROTEIN UGA3"/>
    <property type="match status" value="1"/>
</dbReference>
<dbReference type="GO" id="GO:0045944">
    <property type="term" value="P:positive regulation of transcription by RNA polymerase II"/>
    <property type="evidence" value="ECO:0007669"/>
    <property type="project" value="TreeGrafter"/>
</dbReference>
<feature type="domain" description="Zn(2)-C6 fungal-type" evidence="3">
    <location>
        <begin position="18"/>
        <end position="47"/>
    </location>
</feature>
<evidence type="ECO:0000313" key="4">
    <source>
        <dbReference type="EMBL" id="RKK64593.1"/>
    </source>
</evidence>
<dbReference type="PROSITE" id="PS00463">
    <property type="entry name" value="ZN2_CY6_FUNGAL_1"/>
    <property type="match status" value="1"/>
</dbReference>
<dbReference type="SMART" id="SM00066">
    <property type="entry name" value="GAL4"/>
    <property type="match status" value="1"/>
</dbReference>
<accession>A0A420MAC5</accession>
<organism evidence="4 5">
    <name type="scientific">Fusarium oxysporum</name>
    <name type="common">Fusarium vascular wilt</name>
    <dbReference type="NCBI Taxonomy" id="5507"/>
    <lineage>
        <taxon>Eukaryota</taxon>
        <taxon>Fungi</taxon>
        <taxon>Dikarya</taxon>
        <taxon>Ascomycota</taxon>
        <taxon>Pezizomycotina</taxon>
        <taxon>Sordariomycetes</taxon>
        <taxon>Hypocreomycetidae</taxon>
        <taxon>Hypocreales</taxon>
        <taxon>Nectriaceae</taxon>
        <taxon>Fusarium</taxon>
        <taxon>Fusarium oxysporum species complex</taxon>
    </lineage>
</organism>
<comment type="caution">
    <text evidence="4">The sequence shown here is derived from an EMBL/GenBank/DDBJ whole genome shotgun (WGS) entry which is preliminary data.</text>
</comment>
<dbReference type="EMBL" id="MRCX01000519">
    <property type="protein sequence ID" value="RKK64593.1"/>
    <property type="molecule type" value="Genomic_DNA"/>
</dbReference>
<dbReference type="VEuPathDB" id="FungiDB:FOZG_17726"/>
<name>A0A420MAC5_FUSOX</name>
<dbReference type="InterPro" id="IPR021858">
    <property type="entry name" value="Fun_TF"/>
</dbReference>
<dbReference type="GO" id="GO:0000981">
    <property type="term" value="F:DNA-binding transcription factor activity, RNA polymerase II-specific"/>
    <property type="evidence" value="ECO:0007669"/>
    <property type="project" value="InterPro"/>
</dbReference>
<dbReference type="VEuPathDB" id="FungiDB:FOZG_17725"/>
<dbReference type="PANTHER" id="PTHR37534:SF11">
    <property type="entry name" value="ZN(II)2CYS6 TRANSCRIPTION FACTOR (EUROFUNG)"/>
    <property type="match status" value="1"/>
</dbReference>
<dbReference type="GO" id="GO:0008270">
    <property type="term" value="F:zinc ion binding"/>
    <property type="evidence" value="ECO:0007669"/>
    <property type="project" value="InterPro"/>
</dbReference>
<dbReference type="SUPFAM" id="SSF57701">
    <property type="entry name" value="Zn2/Cys6 DNA-binding domain"/>
    <property type="match status" value="1"/>
</dbReference>
<keyword evidence="2" id="KW-0539">Nucleus</keyword>
<dbReference type="AlphaFoldDB" id="A0A420MAC5"/>
<evidence type="ECO:0000256" key="2">
    <source>
        <dbReference type="ARBA" id="ARBA00023242"/>
    </source>
</evidence>